<evidence type="ECO:0000259" key="2">
    <source>
        <dbReference type="Pfam" id="PF08327"/>
    </source>
</evidence>
<organism evidence="3 4">
    <name type="scientific">Catenulispora subtropica</name>
    <dbReference type="NCBI Taxonomy" id="450798"/>
    <lineage>
        <taxon>Bacteria</taxon>
        <taxon>Bacillati</taxon>
        <taxon>Actinomycetota</taxon>
        <taxon>Actinomycetes</taxon>
        <taxon>Catenulisporales</taxon>
        <taxon>Catenulisporaceae</taxon>
        <taxon>Catenulispora</taxon>
    </lineage>
</organism>
<comment type="similarity">
    <text evidence="1">Belongs to the AHA1 family.</text>
</comment>
<evidence type="ECO:0000313" key="4">
    <source>
        <dbReference type="Proteomes" id="UP001499854"/>
    </source>
</evidence>
<feature type="domain" description="Activator of Hsp90 ATPase homologue 1/2-like C-terminal" evidence="2">
    <location>
        <begin position="24"/>
        <end position="158"/>
    </location>
</feature>
<evidence type="ECO:0000256" key="1">
    <source>
        <dbReference type="ARBA" id="ARBA00006817"/>
    </source>
</evidence>
<comment type="caution">
    <text evidence="3">The sequence shown here is derived from an EMBL/GenBank/DDBJ whole genome shotgun (WGS) entry which is preliminary data.</text>
</comment>
<dbReference type="InterPro" id="IPR013538">
    <property type="entry name" value="ASHA1/2-like_C"/>
</dbReference>
<dbReference type="RefSeq" id="WP_344663185.1">
    <property type="nucleotide sequence ID" value="NZ_BAAAQM010000101.1"/>
</dbReference>
<keyword evidence="4" id="KW-1185">Reference proteome</keyword>
<dbReference type="Proteomes" id="UP001499854">
    <property type="component" value="Unassembled WGS sequence"/>
</dbReference>
<sequence>MSTHPTTINAPEGTPFLDVVREFDATPAQLFRAVTEPKLVAQWLGPRDLEVEMEEYDARPGGRYRFAHTGGHLGGEHAWFNGVFHTVEQDKLIIRTFEYEGVPGEVALEIMRFSVVDGRTRLSQRAVFPSLETREGALSSGMSFGIEQSMDRLSELVERGV</sequence>
<gene>
    <name evidence="3" type="ORF">GCM10009838_87780</name>
</gene>
<dbReference type="InterPro" id="IPR023393">
    <property type="entry name" value="START-like_dom_sf"/>
</dbReference>
<protein>
    <submittedName>
        <fullName evidence="3">SRPBCC family protein</fullName>
    </submittedName>
</protein>
<name>A0ABP5EXT9_9ACTN</name>
<proteinExistence type="inferred from homology"/>
<dbReference type="Gene3D" id="3.30.530.20">
    <property type="match status" value="1"/>
</dbReference>
<dbReference type="EMBL" id="BAAAQM010000101">
    <property type="protein sequence ID" value="GAA2007840.1"/>
    <property type="molecule type" value="Genomic_DNA"/>
</dbReference>
<reference evidence="4" key="1">
    <citation type="journal article" date="2019" name="Int. J. Syst. Evol. Microbiol.">
        <title>The Global Catalogue of Microorganisms (GCM) 10K type strain sequencing project: providing services to taxonomists for standard genome sequencing and annotation.</title>
        <authorList>
            <consortium name="The Broad Institute Genomics Platform"/>
            <consortium name="The Broad Institute Genome Sequencing Center for Infectious Disease"/>
            <person name="Wu L."/>
            <person name="Ma J."/>
        </authorList>
    </citation>
    <scope>NUCLEOTIDE SEQUENCE [LARGE SCALE GENOMIC DNA]</scope>
    <source>
        <strain evidence="4">JCM 16013</strain>
    </source>
</reference>
<dbReference type="Pfam" id="PF08327">
    <property type="entry name" value="AHSA1"/>
    <property type="match status" value="1"/>
</dbReference>
<dbReference type="SUPFAM" id="SSF55961">
    <property type="entry name" value="Bet v1-like"/>
    <property type="match status" value="1"/>
</dbReference>
<accession>A0ABP5EXT9</accession>
<evidence type="ECO:0000313" key="3">
    <source>
        <dbReference type="EMBL" id="GAA2007840.1"/>
    </source>
</evidence>